<evidence type="ECO:0000313" key="4">
    <source>
        <dbReference type="Proteomes" id="UP000310066"/>
    </source>
</evidence>
<evidence type="ECO:0000256" key="1">
    <source>
        <dbReference type="SAM" id="MobiDB-lite"/>
    </source>
</evidence>
<organism evidence="3 4">
    <name type="scientific">Friedmanniomyces endolithicus</name>
    <dbReference type="NCBI Taxonomy" id="329885"/>
    <lineage>
        <taxon>Eukaryota</taxon>
        <taxon>Fungi</taxon>
        <taxon>Dikarya</taxon>
        <taxon>Ascomycota</taxon>
        <taxon>Pezizomycotina</taxon>
        <taxon>Dothideomycetes</taxon>
        <taxon>Dothideomycetidae</taxon>
        <taxon>Mycosphaerellales</taxon>
        <taxon>Teratosphaeriaceae</taxon>
        <taxon>Friedmanniomyces</taxon>
    </lineage>
</organism>
<dbReference type="EMBL" id="NAJP01000035">
    <property type="protein sequence ID" value="TKA40107.1"/>
    <property type="molecule type" value="Genomic_DNA"/>
</dbReference>
<keyword evidence="2" id="KW-1133">Transmembrane helix</keyword>
<sequence>MMDDMKETNHDACELRSPPESQSPGDNFGSNDRDQANMARMGKDQEMKRVFRQVSLISFTAIIMGTWQWMLMANTQGLINGGRGGLFWSYI</sequence>
<evidence type="ECO:0000256" key="2">
    <source>
        <dbReference type="SAM" id="Phobius"/>
    </source>
</evidence>
<dbReference type="STRING" id="329885.A0A4U0UVM0"/>
<dbReference type="Proteomes" id="UP000310066">
    <property type="component" value="Unassembled WGS sequence"/>
</dbReference>
<keyword evidence="2" id="KW-0812">Transmembrane</keyword>
<accession>A0A4U0UVM0</accession>
<reference evidence="3 4" key="1">
    <citation type="submission" date="2017-03" db="EMBL/GenBank/DDBJ databases">
        <title>Genomes of endolithic fungi from Antarctica.</title>
        <authorList>
            <person name="Coleine C."/>
            <person name="Masonjones S."/>
            <person name="Stajich J.E."/>
        </authorList>
    </citation>
    <scope>NUCLEOTIDE SEQUENCE [LARGE SCALE GENOMIC DNA]</scope>
    <source>
        <strain evidence="3 4">CCFEE 5311</strain>
    </source>
</reference>
<comment type="caution">
    <text evidence="3">The sequence shown here is derived from an EMBL/GenBank/DDBJ whole genome shotgun (WGS) entry which is preliminary data.</text>
</comment>
<dbReference type="AlphaFoldDB" id="A0A4U0UVM0"/>
<keyword evidence="2" id="KW-0472">Membrane</keyword>
<name>A0A4U0UVM0_9PEZI</name>
<feature type="compositionally biased region" description="Basic and acidic residues" evidence="1">
    <location>
        <begin position="1"/>
        <end position="14"/>
    </location>
</feature>
<evidence type="ECO:0000313" key="3">
    <source>
        <dbReference type="EMBL" id="TKA40107.1"/>
    </source>
</evidence>
<gene>
    <name evidence="3" type="ORF">B0A54_08895</name>
</gene>
<proteinExistence type="predicted"/>
<feature type="compositionally biased region" description="Polar residues" evidence="1">
    <location>
        <begin position="19"/>
        <end position="30"/>
    </location>
</feature>
<feature type="region of interest" description="Disordered" evidence="1">
    <location>
        <begin position="1"/>
        <end position="44"/>
    </location>
</feature>
<feature type="compositionally biased region" description="Basic and acidic residues" evidence="1">
    <location>
        <begin position="31"/>
        <end position="44"/>
    </location>
</feature>
<feature type="transmembrane region" description="Helical" evidence="2">
    <location>
        <begin position="50"/>
        <end position="70"/>
    </location>
</feature>
<dbReference type="OrthoDB" id="3257095at2759"/>
<protein>
    <submittedName>
        <fullName evidence="3">Uncharacterized protein</fullName>
    </submittedName>
</protein>